<feature type="transmembrane region" description="Helical" evidence="7">
    <location>
        <begin position="399"/>
        <end position="419"/>
    </location>
</feature>
<keyword evidence="4 7" id="KW-1133">Transmembrane helix</keyword>
<evidence type="ECO:0000256" key="2">
    <source>
        <dbReference type="ARBA" id="ARBA00008335"/>
    </source>
</evidence>
<dbReference type="CDD" id="cd17502">
    <property type="entry name" value="MFS_Azr1_MDR_like"/>
    <property type="match status" value="1"/>
</dbReference>
<dbReference type="RefSeq" id="XP_458521.2">
    <property type="nucleotide sequence ID" value="XM_458521.1"/>
</dbReference>
<organism evidence="9 10">
    <name type="scientific">Debaryomyces hansenii (strain ATCC 36239 / CBS 767 / BCRC 21394 / JCM 1990 / NBRC 0083 / IGC 2968)</name>
    <name type="common">Yeast</name>
    <name type="synonym">Torulaspora hansenii</name>
    <dbReference type="NCBI Taxonomy" id="284592"/>
    <lineage>
        <taxon>Eukaryota</taxon>
        <taxon>Fungi</taxon>
        <taxon>Dikarya</taxon>
        <taxon>Ascomycota</taxon>
        <taxon>Saccharomycotina</taxon>
        <taxon>Pichiomycetes</taxon>
        <taxon>Debaryomycetaceae</taxon>
        <taxon>Debaryomyces</taxon>
    </lineage>
</organism>
<dbReference type="Gene3D" id="1.20.1250.20">
    <property type="entry name" value="MFS general substrate transporter like domains"/>
    <property type="match status" value="1"/>
</dbReference>
<dbReference type="Pfam" id="PF07690">
    <property type="entry name" value="MFS_1"/>
    <property type="match status" value="1"/>
</dbReference>
<feature type="compositionally biased region" description="Basic and acidic residues" evidence="6">
    <location>
        <begin position="603"/>
        <end position="613"/>
    </location>
</feature>
<dbReference type="InterPro" id="IPR020846">
    <property type="entry name" value="MFS_dom"/>
</dbReference>
<feature type="domain" description="Major facilitator superfamily (MFS) profile" evidence="8">
    <location>
        <begin position="72"/>
        <end position="522"/>
    </location>
</feature>
<evidence type="ECO:0000256" key="7">
    <source>
        <dbReference type="SAM" id="Phobius"/>
    </source>
</evidence>
<evidence type="ECO:0000313" key="9">
    <source>
        <dbReference type="EMBL" id="CAG86649.2"/>
    </source>
</evidence>
<feature type="region of interest" description="Disordered" evidence="6">
    <location>
        <begin position="1"/>
        <end position="58"/>
    </location>
</feature>
<protein>
    <submittedName>
        <fullName evidence="9">DEHA2D01210p</fullName>
    </submittedName>
</protein>
<comment type="subcellular location">
    <subcellularLocation>
        <location evidence="1">Membrane</location>
        <topology evidence="1">Multi-pass membrane protein</topology>
    </subcellularLocation>
</comment>
<keyword evidence="5 7" id="KW-0472">Membrane</keyword>
<dbReference type="InterPro" id="IPR005829">
    <property type="entry name" value="Sugar_transporter_CS"/>
</dbReference>
<dbReference type="PANTHER" id="PTHR23501:SF198">
    <property type="entry name" value="AZOLE RESISTANCE PROTEIN 1-RELATED"/>
    <property type="match status" value="1"/>
</dbReference>
<reference evidence="9 10" key="1">
    <citation type="journal article" date="2004" name="Nature">
        <title>Genome evolution in yeasts.</title>
        <authorList>
            <consortium name="Genolevures"/>
            <person name="Dujon B."/>
            <person name="Sherman D."/>
            <person name="Fischer G."/>
            <person name="Durrens P."/>
            <person name="Casaregola S."/>
            <person name="Lafontaine I."/>
            <person name="de Montigny J."/>
            <person name="Marck C."/>
            <person name="Neuveglise C."/>
            <person name="Talla E."/>
            <person name="Goffard N."/>
            <person name="Frangeul L."/>
            <person name="Aigle M."/>
            <person name="Anthouard V."/>
            <person name="Babour A."/>
            <person name="Barbe V."/>
            <person name="Barnay S."/>
            <person name="Blanchin S."/>
            <person name="Beckerich J.M."/>
            <person name="Beyne E."/>
            <person name="Bleykasten C."/>
            <person name="Boisrame A."/>
            <person name="Boyer J."/>
            <person name="Cattolico L."/>
            <person name="Confanioleri F."/>
            <person name="de Daruvar A."/>
            <person name="Despons L."/>
            <person name="Fabre E."/>
            <person name="Fairhead C."/>
            <person name="Ferry-Dumazet H."/>
            <person name="Groppi A."/>
            <person name="Hantraye F."/>
            <person name="Hennequin C."/>
            <person name="Jauniaux N."/>
            <person name="Joyet P."/>
            <person name="Kachouri R."/>
            <person name="Kerrest A."/>
            <person name="Koszul R."/>
            <person name="Lemaire M."/>
            <person name="Lesur I."/>
            <person name="Ma L."/>
            <person name="Muller H."/>
            <person name="Nicaud J.M."/>
            <person name="Nikolski M."/>
            <person name="Oztas S."/>
            <person name="Ozier-Kalogeropoulos O."/>
            <person name="Pellenz S."/>
            <person name="Potier S."/>
            <person name="Richard G.F."/>
            <person name="Straub M.L."/>
            <person name="Suleau A."/>
            <person name="Swennene D."/>
            <person name="Tekaia F."/>
            <person name="Wesolowski-Louvel M."/>
            <person name="Westhof E."/>
            <person name="Wirth B."/>
            <person name="Zeniou-Meyer M."/>
            <person name="Zivanovic I."/>
            <person name="Bolotin-Fukuhara M."/>
            <person name="Thierry A."/>
            <person name="Bouchier C."/>
            <person name="Caudron B."/>
            <person name="Scarpelli C."/>
            <person name="Gaillardin C."/>
            <person name="Weissenbach J."/>
            <person name="Wincker P."/>
            <person name="Souciet J.L."/>
        </authorList>
    </citation>
    <scope>NUCLEOTIDE SEQUENCE [LARGE SCALE GENOMIC DNA]</scope>
    <source>
        <strain evidence="10">ATCC 36239 / CBS 767 / BCRC 21394 / JCM 1990 / NBRC 0083 / IGC 2968</strain>
    </source>
</reference>
<evidence type="ECO:0000313" key="10">
    <source>
        <dbReference type="Proteomes" id="UP000000599"/>
    </source>
</evidence>
<evidence type="ECO:0000256" key="1">
    <source>
        <dbReference type="ARBA" id="ARBA00004141"/>
    </source>
</evidence>
<dbReference type="PROSITE" id="PS50850">
    <property type="entry name" value="MFS"/>
    <property type="match status" value="1"/>
</dbReference>
<dbReference type="EMBL" id="CR382136">
    <property type="protein sequence ID" value="CAG86649.2"/>
    <property type="molecule type" value="Genomic_DNA"/>
</dbReference>
<feature type="transmembrane region" description="Helical" evidence="7">
    <location>
        <begin position="290"/>
        <end position="314"/>
    </location>
</feature>
<keyword evidence="10" id="KW-1185">Reference proteome</keyword>
<feature type="compositionally biased region" description="Polar residues" evidence="6">
    <location>
        <begin position="614"/>
        <end position="623"/>
    </location>
</feature>
<comment type="similarity">
    <text evidence="2">Belongs to the major facilitator superfamily.</text>
</comment>
<gene>
    <name evidence="9" type="ordered locus">DEHA2D01210g</name>
</gene>
<dbReference type="OrthoDB" id="10021397at2759"/>
<dbReference type="InParanoid" id="Q6BTE9"/>
<evidence type="ECO:0000259" key="8">
    <source>
        <dbReference type="PROSITE" id="PS50850"/>
    </source>
</evidence>
<feature type="transmembrane region" description="Helical" evidence="7">
    <location>
        <begin position="369"/>
        <end position="390"/>
    </location>
</feature>
<feature type="region of interest" description="Disordered" evidence="6">
    <location>
        <begin position="574"/>
        <end position="629"/>
    </location>
</feature>
<feature type="transmembrane region" description="Helical" evidence="7">
    <location>
        <begin position="194"/>
        <end position="213"/>
    </location>
</feature>
<proteinExistence type="inferred from homology"/>
<dbReference type="Proteomes" id="UP000000599">
    <property type="component" value="Chromosome D"/>
</dbReference>
<feature type="compositionally biased region" description="Basic and acidic residues" evidence="6">
    <location>
        <begin position="25"/>
        <end position="58"/>
    </location>
</feature>
<dbReference type="GeneID" id="2900885"/>
<dbReference type="eggNOG" id="KOG0254">
    <property type="taxonomic scope" value="Eukaryota"/>
</dbReference>
<dbReference type="HOGENOM" id="CLU_000960_22_1_1"/>
<evidence type="ECO:0000256" key="4">
    <source>
        <dbReference type="ARBA" id="ARBA00022989"/>
    </source>
</evidence>
<dbReference type="OMA" id="YKMDENA"/>
<feature type="transmembrane region" description="Helical" evidence="7">
    <location>
        <begin position="225"/>
        <end position="245"/>
    </location>
</feature>
<feature type="transmembrane region" description="Helical" evidence="7">
    <location>
        <begin position="107"/>
        <end position="126"/>
    </location>
</feature>
<dbReference type="FunCoup" id="Q6BTE9">
    <property type="interactions" value="97"/>
</dbReference>
<dbReference type="InterPro" id="IPR036259">
    <property type="entry name" value="MFS_trans_sf"/>
</dbReference>
<evidence type="ECO:0000256" key="6">
    <source>
        <dbReference type="SAM" id="MobiDB-lite"/>
    </source>
</evidence>
<dbReference type="KEGG" id="dha:DEHA2D01210g"/>
<feature type="transmembrane region" description="Helical" evidence="7">
    <location>
        <begin position="138"/>
        <end position="156"/>
    </location>
</feature>
<keyword evidence="3 7" id="KW-0812">Transmembrane</keyword>
<feature type="transmembrane region" description="Helical" evidence="7">
    <location>
        <begin position="69"/>
        <end position="95"/>
    </location>
</feature>
<evidence type="ECO:0000256" key="3">
    <source>
        <dbReference type="ARBA" id="ARBA00022692"/>
    </source>
</evidence>
<dbReference type="SUPFAM" id="SSF103473">
    <property type="entry name" value="MFS general substrate transporter"/>
    <property type="match status" value="1"/>
</dbReference>
<dbReference type="STRING" id="284592.Q6BTE9"/>
<feature type="transmembrane region" description="Helical" evidence="7">
    <location>
        <begin position="266"/>
        <end position="284"/>
    </location>
</feature>
<dbReference type="Gene3D" id="1.20.1720.10">
    <property type="entry name" value="Multidrug resistance protein D"/>
    <property type="match status" value="1"/>
</dbReference>
<accession>Q6BTE9</accession>
<dbReference type="AlphaFoldDB" id="Q6BTE9"/>
<dbReference type="PANTHER" id="PTHR23501">
    <property type="entry name" value="MAJOR FACILITATOR SUPERFAMILY"/>
    <property type="match status" value="1"/>
</dbReference>
<dbReference type="InterPro" id="IPR011701">
    <property type="entry name" value="MFS"/>
</dbReference>
<feature type="transmembrane region" description="Helical" evidence="7">
    <location>
        <begin position="162"/>
        <end position="182"/>
    </location>
</feature>
<feature type="compositionally biased region" description="Low complexity" evidence="6">
    <location>
        <begin position="588"/>
        <end position="599"/>
    </location>
</feature>
<evidence type="ECO:0000256" key="5">
    <source>
        <dbReference type="ARBA" id="ARBA00023136"/>
    </source>
</evidence>
<dbReference type="GO" id="GO:0005886">
    <property type="term" value="C:plasma membrane"/>
    <property type="evidence" value="ECO:0007669"/>
    <property type="project" value="TreeGrafter"/>
</dbReference>
<sequence>MSNQSNDIAVKSAGESFGSNNSTDLTEKHLAVRNIRDEEAQAPKEKKFIESDAGDGSRREDQYLHGPKLALCFVAIFLCLFLVALDQTIVATLLTVVGNKFDGFDKIGWLSAGFLLSMAVFAATWGKISIIFGRKITMFIAIILFEAGSLMCALANDMNVLIGGRVLAGVGGGGIQSMVFILISEIVPLEVRPLGMAGLGCTFAVASVLGPLIGGAFTSNVSWRWSFYINLPIGGIAAAFFFWAFNPPKTKGNIREKLKMIDYLGTVLLSAGLVVFLLALTFGAGDQFSWDSAAVICCFVLGGAVLIVFCIWNFKYSKNPIIPPDIVKALGVDASTLMIFGMFGYFMAIVLYVSIYFQVIHGADAWHSGLHLLPIIIPVVLTSISSGILIHKTRFVKPFGLFGAIMGPIGIGLLCLLDVDSSSSRQIGLLIISGISCGFQMQAALISSQISAPKTPGGTILTTTFVNFGRAVGGTIGADLADAVYSAAFQNNFATALSNLNDKSILSELSQINERALVTSTDVIKTLSPGAQHFVKNQVMEAIRNVFYMSLGFSALGLIGCICTTNKRLPKVTGGQMAADEAKEETNEGTTNNNRSSSSLSDKNQDISVDRLNNDNLENVPEQTENRRE</sequence>
<dbReference type="PROSITE" id="PS00217">
    <property type="entry name" value="SUGAR_TRANSPORT_2"/>
    <property type="match status" value="1"/>
</dbReference>
<name>Q6BTE9_DEBHA</name>
<feature type="transmembrane region" description="Helical" evidence="7">
    <location>
        <begin position="335"/>
        <end position="357"/>
    </location>
</feature>
<dbReference type="GO" id="GO:0022857">
    <property type="term" value="F:transmembrane transporter activity"/>
    <property type="evidence" value="ECO:0007669"/>
    <property type="project" value="InterPro"/>
</dbReference>